<sequence length="189" mass="21848">MKIPIVKLVFMIFLCIPVMNSCKEDSLPKPKAQLRLEYPSPEYETIVTDCPYSFDKSIVTDVKVNNKCWVNIDYYNLKASINMTYRPVEENLKELFLEAEKLTFNHTIKADGISSTPYANKERKVYGSIFEVTGNAASPIQFHVTDSTHHFITGAVYFDVQPNYDSIRPAINYLQNDIIRMIESMEWKN</sequence>
<evidence type="ECO:0000313" key="2">
    <source>
        <dbReference type="Proteomes" id="UP001474120"/>
    </source>
</evidence>
<dbReference type="NCBIfam" id="TIGR03512">
    <property type="entry name" value="GldD_lipo"/>
    <property type="match status" value="1"/>
</dbReference>
<dbReference type="Pfam" id="PF25593">
    <property type="entry name" value="GldD_lipo"/>
    <property type="match status" value="1"/>
</dbReference>
<organism evidence="1 2">
    <name type="scientific">Lutimonas vermicola</name>
    <dbReference type="NCBI Taxonomy" id="414288"/>
    <lineage>
        <taxon>Bacteria</taxon>
        <taxon>Pseudomonadati</taxon>
        <taxon>Bacteroidota</taxon>
        <taxon>Flavobacteriia</taxon>
        <taxon>Flavobacteriales</taxon>
        <taxon>Flavobacteriaceae</taxon>
        <taxon>Lutimonas</taxon>
    </lineage>
</organism>
<dbReference type="RefSeq" id="WP_342161525.1">
    <property type="nucleotide sequence ID" value="NZ_JBCDNA010000003.1"/>
</dbReference>
<protein>
    <submittedName>
        <fullName evidence="1">Gliding motility lipoprotein GldD</fullName>
    </submittedName>
</protein>
<proteinExistence type="predicted"/>
<evidence type="ECO:0000313" key="1">
    <source>
        <dbReference type="EMBL" id="MEL4457362.1"/>
    </source>
</evidence>
<keyword evidence="1" id="KW-0449">Lipoprotein</keyword>
<reference evidence="1 2" key="1">
    <citation type="submission" date="2024-04" db="EMBL/GenBank/DDBJ databases">
        <title>whole genome sequencing of Lutimonas vermicola strain IMCC1616.</title>
        <authorList>
            <person name="Bae S.S."/>
        </authorList>
    </citation>
    <scope>NUCLEOTIDE SEQUENCE [LARGE SCALE GENOMIC DNA]</scope>
    <source>
        <strain evidence="1 2">IMCC1616</strain>
    </source>
</reference>
<dbReference type="InterPro" id="IPR019850">
    <property type="entry name" value="GldD-like"/>
</dbReference>
<dbReference type="EMBL" id="JBCDNA010000003">
    <property type="protein sequence ID" value="MEL4457362.1"/>
    <property type="molecule type" value="Genomic_DNA"/>
</dbReference>
<accession>A0ABU9L6B0</accession>
<gene>
    <name evidence="1" type="primary">gldD</name>
    <name evidence="1" type="ORF">AABB81_15755</name>
</gene>
<comment type="caution">
    <text evidence="1">The sequence shown here is derived from an EMBL/GenBank/DDBJ whole genome shotgun (WGS) entry which is preliminary data.</text>
</comment>
<keyword evidence="2" id="KW-1185">Reference proteome</keyword>
<name>A0ABU9L6B0_9FLAO</name>
<dbReference type="Proteomes" id="UP001474120">
    <property type="component" value="Unassembled WGS sequence"/>
</dbReference>